<evidence type="ECO:0000259" key="1">
    <source>
        <dbReference type="Pfam" id="PF00535"/>
    </source>
</evidence>
<dbReference type="InterPro" id="IPR050834">
    <property type="entry name" value="Glycosyltransf_2"/>
</dbReference>
<dbReference type="Gene3D" id="3.90.550.10">
    <property type="entry name" value="Spore Coat Polysaccharide Biosynthesis Protein SpsA, Chain A"/>
    <property type="match status" value="1"/>
</dbReference>
<dbReference type="Proteomes" id="UP000435802">
    <property type="component" value="Unassembled WGS sequence"/>
</dbReference>
<dbReference type="AlphaFoldDB" id="A0A6N8SDR4"/>
<dbReference type="PANTHER" id="PTHR43685:SF2">
    <property type="entry name" value="GLYCOSYLTRANSFERASE 2-LIKE DOMAIN-CONTAINING PROTEIN"/>
    <property type="match status" value="1"/>
</dbReference>
<proteinExistence type="predicted"/>
<reference evidence="2 3" key="1">
    <citation type="submission" date="2019-12" db="EMBL/GenBank/DDBJ databases">
        <title>Shinella kummerowiae sp. nov., a symbiotic bacterium isolated from root nodules of the herbal legume Kummerowia stipulacea.</title>
        <authorList>
            <person name="Gao J."/>
        </authorList>
    </citation>
    <scope>NUCLEOTIDE SEQUENCE [LARGE SCALE GENOMIC DNA]</scope>
    <source>
        <strain evidence="2 3">CCBAU 25048</strain>
    </source>
</reference>
<keyword evidence="3" id="KW-1185">Reference proteome</keyword>
<dbReference type="EMBL" id="WUMK01000002">
    <property type="protein sequence ID" value="MXN45072.1"/>
    <property type="molecule type" value="Genomic_DNA"/>
</dbReference>
<name>A0A6N8SDR4_9HYPH</name>
<dbReference type="SUPFAM" id="SSF53448">
    <property type="entry name" value="Nucleotide-diphospho-sugar transferases"/>
    <property type="match status" value="1"/>
</dbReference>
<dbReference type="PANTHER" id="PTHR43685">
    <property type="entry name" value="GLYCOSYLTRANSFERASE"/>
    <property type="match status" value="1"/>
</dbReference>
<dbReference type="RefSeq" id="WP_160858013.1">
    <property type="nucleotide sequence ID" value="NZ_WUMK01000002.1"/>
</dbReference>
<dbReference type="InterPro" id="IPR001173">
    <property type="entry name" value="Glyco_trans_2-like"/>
</dbReference>
<evidence type="ECO:0000313" key="2">
    <source>
        <dbReference type="EMBL" id="MXN45072.1"/>
    </source>
</evidence>
<organism evidence="2 3">
    <name type="scientific">Shinella kummerowiae</name>
    <dbReference type="NCBI Taxonomy" id="417745"/>
    <lineage>
        <taxon>Bacteria</taxon>
        <taxon>Pseudomonadati</taxon>
        <taxon>Pseudomonadota</taxon>
        <taxon>Alphaproteobacteria</taxon>
        <taxon>Hyphomicrobiales</taxon>
        <taxon>Rhizobiaceae</taxon>
        <taxon>Shinella</taxon>
    </lineage>
</organism>
<dbReference type="OrthoDB" id="9801954at2"/>
<accession>A0A6N8SDR4</accession>
<sequence>MLPDDPVFLISMVVATLGRSSELDLLFASLAALGRHDFEIILVDQNKDERLAPIVSQWQDRLHIQHVRTDRAGVCRARNLGASKATGTWLLFPDDDCWYPADLVQRFEAISQAVPADFYCGRAVNAEGETIMGRFELSPRTIERENIWTTLIEWMLFVRRSAFEKAGGFDDRIGPGSGTPWGAYEVQDLALNLLSTGARGHYDPSLTGHHPDDRLQAATPDGALKMRVYGAGLGYVMRKHGYRFTDYLPHLLRPLAGIAVYTVTGRPALARRSREILAGRWSGWRMAPAKTTIS</sequence>
<comment type="caution">
    <text evidence="2">The sequence shown here is derived from an EMBL/GenBank/DDBJ whole genome shotgun (WGS) entry which is preliminary data.</text>
</comment>
<keyword evidence="2" id="KW-0808">Transferase</keyword>
<dbReference type="InterPro" id="IPR029044">
    <property type="entry name" value="Nucleotide-diphossugar_trans"/>
</dbReference>
<dbReference type="GO" id="GO:0016740">
    <property type="term" value="F:transferase activity"/>
    <property type="evidence" value="ECO:0007669"/>
    <property type="project" value="UniProtKB-KW"/>
</dbReference>
<dbReference type="Pfam" id="PF00535">
    <property type="entry name" value="Glycos_transf_2"/>
    <property type="match status" value="1"/>
</dbReference>
<dbReference type="CDD" id="cd00761">
    <property type="entry name" value="Glyco_tranf_GTA_type"/>
    <property type="match status" value="1"/>
</dbReference>
<feature type="domain" description="Glycosyltransferase 2-like" evidence="1">
    <location>
        <begin position="11"/>
        <end position="130"/>
    </location>
</feature>
<gene>
    <name evidence="2" type="ORF">GR138_07725</name>
</gene>
<protein>
    <submittedName>
        <fullName evidence="2">Glycosyltransferase</fullName>
    </submittedName>
</protein>
<evidence type="ECO:0000313" key="3">
    <source>
        <dbReference type="Proteomes" id="UP000435802"/>
    </source>
</evidence>